<keyword evidence="1" id="KW-0812">Transmembrane</keyword>
<accession>A0A644WSX4</accession>
<keyword evidence="1" id="KW-0472">Membrane</keyword>
<evidence type="ECO:0008006" key="3">
    <source>
        <dbReference type="Google" id="ProtNLM"/>
    </source>
</evidence>
<feature type="transmembrane region" description="Helical" evidence="1">
    <location>
        <begin position="58"/>
        <end position="81"/>
    </location>
</feature>
<dbReference type="AlphaFoldDB" id="A0A644WSX4"/>
<name>A0A644WSX4_9ZZZZ</name>
<dbReference type="GO" id="GO:0015661">
    <property type="term" value="F:L-lysine efflux transmembrane transporter activity"/>
    <property type="evidence" value="ECO:0007669"/>
    <property type="project" value="InterPro"/>
</dbReference>
<reference evidence="2" key="1">
    <citation type="submission" date="2019-08" db="EMBL/GenBank/DDBJ databases">
        <authorList>
            <person name="Kucharzyk K."/>
            <person name="Murdoch R.W."/>
            <person name="Higgins S."/>
            <person name="Loffler F."/>
        </authorList>
    </citation>
    <scope>NUCLEOTIDE SEQUENCE</scope>
</reference>
<evidence type="ECO:0000313" key="2">
    <source>
        <dbReference type="EMBL" id="MPM07026.1"/>
    </source>
</evidence>
<organism evidence="2">
    <name type="scientific">bioreactor metagenome</name>
    <dbReference type="NCBI Taxonomy" id="1076179"/>
    <lineage>
        <taxon>unclassified sequences</taxon>
        <taxon>metagenomes</taxon>
        <taxon>ecological metagenomes</taxon>
    </lineage>
</organism>
<feature type="transmembrane region" description="Helical" evidence="1">
    <location>
        <begin position="25"/>
        <end position="46"/>
    </location>
</feature>
<sequence length="91" mass="10158">MFVVIGLMLLGIVVGRLFRNRNLNFTTKLITILIWILLFLLGIDVGGNDKIMNNLHTIGLEAFIIAGAATLGSITMAKLLWNYINRKKESL</sequence>
<proteinExistence type="predicted"/>
<protein>
    <recommendedName>
        <fullName evidence="3">DUF340 domain-containing protein</fullName>
    </recommendedName>
</protein>
<evidence type="ECO:0000256" key="1">
    <source>
        <dbReference type="SAM" id="Phobius"/>
    </source>
</evidence>
<dbReference type="InterPro" id="IPR005642">
    <property type="entry name" value="LysO"/>
</dbReference>
<dbReference type="EMBL" id="VSSQ01001291">
    <property type="protein sequence ID" value="MPM07026.1"/>
    <property type="molecule type" value="Genomic_DNA"/>
</dbReference>
<dbReference type="Pfam" id="PF03956">
    <property type="entry name" value="Lys_export"/>
    <property type="match status" value="1"/>
</dbReference>
<gene>
    <name evidence="2" type="ORF">SDC9_53330</name>
</gene>
<comment type="caution">
    <text evidence="2">The sequence shown here is derived from an EMBL/GenBank/DDBJ whole genome shotgun (WGS) entry which is preliminary data.</text>
</comment>
<keyword evidence="1" id="KW-1133">Transmembrane helix</keyword>